<dbReference type="Proteomes" id="UP000034081">
    <property type="component" value="Unassembled WGS sequence"/>
</dbReference>
<reference evidence="1 2" key="1">
    <citation type="journal article" date="2015" name="Nature">
        <title>rRNA introns, odd ribosomes, and small enigmatic genomes across a large radiation of phyla.</title>
        <authorList>
            <person name="Brown C.T."/>
            <person name="Hug L.A."/>
            <person name="Thomas B.C."/>
            <person name="Sharon I."/>
            <person name="Castelle C.J."/>
            <person name="Singh A."/>
            <person name="Wilkins M.J."/>
            <person name="Williams K.H."/>
            <person name="Banfield J.F."/>
        </authorList>
    </citation>
    <scope>NUCLEOTIDE SEQUENCE [LARGE SCALE GENOMIC DNA]</scope>
</reference>
<dbReference type="EMBL" id="LBVL01000006">
    <property type="protein sequence ID" value="KKQ85428.1"/>
    <property type="molecule type" value="Genomic_DNA"/>
</dbReference>
<dbReference type="STRING" id="1618570.UT08_C0006G0011"/>
<sequence length="209" mass="24343">MIEPIKQIQPIINIIETKPYIKEFSGVEYKITPYAAYEIYGLVVEQYDSENWLDITHKKDPAQTKDLCLVWGENIKNGVYLKGKFSHGEFTCFYKLKYPDMKFFNGRELTNNHLVPENEIIKNLTKKVKKGDQIYIKGTLVDYDVLDEEGKQILYRKTSTSMEDSNCEVVLVSDFKILKEADPLIKNAKVYLFKTLVISSILNFLLFFI</sequence>
<dbReference type="AlphaFoldDB" id="A0A0G0L0F8"/>
<comment type="caution">
    <text evidence="1">The sequence shown here is derived from an EMBL/GenBank/DDBJ whole genome shotgun (WGS) entry which is preliminary data.</text>
</comment>
<name>A0A0G0L0F8_9BACT</name>
<evidence type="ECO:0000313" key="1">
    <source>
        <dbReference type="EMBL" id="KKQ85428.1"/>
    </source>
</evidence>
<gene>
    <name evidence="1" type="ORF">UT08_C0006G0011</name>
</gene>
<evidence type="ECO:0000313" key="2">
    <source>
        <dbReference type="Proteomes" id="UP000034081"/>
    </source>
</evidence>
<accession>A0A0G0L0F8</accession>
<proteinExistence type="predicted"/>
<protein>
    <submittedName>
        <fullName evidence="1">Uncharacterized protein</fullName>
    </submittedName>
</protein>
<organism evidence="1 2">
    <name type="scientific">Candidatus Woesebacteria bacterium GW2011_GWB1_38_8</name>
    <dbReference type="NCBI Taxonomy" id="1618570"/>
    <lineage>
        <taxon>Bacteria</taxon>
        <taxon>Candidatus Woeseibacteriota</taxon>
    </lineage>
</organism>